<dbReference type="InterPro" id="IPR014352">
    <property type="entry name" value="FERM/acyl-CoA-bd_prot_sf"/>
</dbReference>
<dbReference type="SUPFAM" id="SSF47031">
    <property type="entry name" value="Second domain of FERM"/>
    <property type="match status" value="1"/>
</dbReference>
<evidence type="ECO:0000259" key="5">
    <source>
        <dbReference type="PROSITE" id="PS50057"/>
    </source>
</evidence>
<evidence type="ECO:0000259" key="6">
    <source>
        <dbReference type="PROSITE" id="PS50089"/>
    </source>
</evidence>
<keyword evidence="1 3" id="KW-0863">Zinc-finger</keyword>
<dbReference type="Pfam" id="PF09379">
    <property type="entry name" value="FERM_N"/>
    <property type="match status" value="1"/>
</dbReference>
<feature type="domain" description="RING-type" evidence="6">
    <location>
        <begin position="455"/>
        <end position="489"/>
    </location>
</feature>
<dbReference type="PANTHER" id="PTHR23280">
    <property type="entry name" value="4.1 G PROTEIN"/>
    <property type="match status" value="1"/>
</dbReference>
<evidence type="ECO:0000256" key="4">
    <source>
        <dbReference type="SAM" id="MobiDB-lite"/>
    </source>
</evidence>
<dbReference type="InterPro" id="IPR018979">
    <property type="entry name" value="FERM_N"/>
</dbReference>
<dbReference type="PANTHER" id="PTHR23280:SF13">
    <property type="entry name" value="E3 UBIQUITIN-PROTEIN LIGASE MYLIP"/>
    <property type="match status" value="1"/>
</dbReference>
<name>A0ABR4QFN3_9CEST</name>
<dbReference type="SUPFAM" id="SSF54236">
    <property type="entry name" value="Ubiquitin-like"/>
    <property type="match status" value="1"/>
</dbReference>
<evidence type="ECO:0000256" key="1">
    <source>
        <dbReference type="ARBA" id="ARBA00022771"/>
    </source>
</evidence>
<feature type="compositionally biased region" description="Low complexity" evidence="4">
    <location>
        <begin position="590"/>
        <end position="599"/>
    </location>
</feature>
<evidence type="ECO:0000313" key="8">
    <source>
        <dbReference type="Proteomes" id="UP001651158"/>
    </source>
</evidence>
<dbReference type="PROSITE" id="PS50057">
    <property type="entry name" value="FERM_3"/>
    <property type="match status" value="1"/>
</dbReference>
<dbReference type="InterPro" id="IPR011993">
    <property type="entry name" value="PH-like_dom_sf"/>
</dbReference>
<feature type="region of interest" description="Disordered" evidence="4">
    <location>
        <begin position="505"/>
        <end position="606"/>
    </location>
</feature>
<organism evidence="7 8">
    <name type="scientific">Taenia crassiceps</name>
    <dbReference type="NCBI Taxonomy" id="6207"/>
    <lineage>
        <taxon>Eukaryota</taxon>
        <taxon>Metazoa</taxon>
        <taxon>Spiralia</taxon>
        <taxon>Lophotrochozoa</taxon>
        <taxon>Platyhelminthes</taxon>
        <taxon>Cestoda</taxon>
        <taxon>Eucestoda</taxon>
        <taxon>Cyclophyllidea</taxon>
        <taxon>Taeniidae</taxon>
        <taxon>Taenia</taxon>
    </lineage>
</organism>
<feature type="domain" description="FERM" evidence="5">
    <location>
        <begin position="31"/>
        <end position="316"/>
    </location>
</feature>
<dbReference type="Gene3D" id="3.30.40.10">
    <property type="entry name" value="Zinc/RING finger domain, C3HC4 (zinc finger)"/>
    <property type="match status" value="1"/>
</dbReference>
<reference evidence="7 8" key="1">
    <citation type="journal article" date="2022" name="Front. Cell. Infect. Microbiol.">
        <title>The Genomes of Two Strains of Taenia crassiceps the Animal Model for the Study of Human Cysticercosis.</title>
        <authorList>
            <person name="Bobes R.J."/>
            <person name="Estrada K."/>
            <person name="Rios-Valencia D.G."/>
            <person name="Calderon-Gallegos A."/>
            <person name="de la Torre P."/>
            <person name="Carrero J.C."/>
            <person name="Sanchez-Flores A."/>
            <person name="Laclette J.P."/>
        </authorList>
    </citation>
    <scope>NUCLEOTIDE SEQUENCE [LARGE SCALE GENOMIC DNA]</scope>
    <source>
        <strain evidence="7">WFUcys</strain>
    </source>
</reference>
<dbReference type="SMART" id="SM00295">
    <property type="entry name" value="B41"/>
    <property type="match status" value="1"/>
</dbReference>
<dbReference type="Gene3D" id="2.30.29.30">
    <property type="entry name" value="Pleckstrin-homology domain (PH domain)/Phosphotyrosine-binding domain (PTB)"/>
    <property type="match status" value="1"/>
</dbReference>
<dbReference type="CDD" id="cd17104">
    <property type="entry name" value="FERM_F1_MYLIP"/>
    <property type="match status" value="1"/>
</dbReference>
<dbReference type="Gene3D" id="3.10.20.90">
    <property type="entry name" value="Phosphatidylinositol 3-kinase Catalytic Subunit, Chain A, domain 1"/>
    <property type="match status" value="1"/>
</dbReference>
<feature type="region of interest" description="Disordered" evidence="4">
    <location>
        <begin position="1"/>
        <end position="31"/>
    </location>
</feature>
<proteinExistence type="predicted"/>
<keyword evidence="1 3" id="KW-0479">Metal-binding</keyword>
<keyword evidence="2" id="KW-0862">Zinc</keyword>
<dbReference type="EMBL" id="JAKROA010000004">
    <property type="protein sequence ID" value="KAL5108264.1"/>
    <property type="molecule type" value="Genomic_DNA"/>
</dbReference>
<evidence type="ECO:0000313" key="7">
    <source>
        <dbReference type="EMBL" id="KAL5108264.1"/>
    </source>
</evidence>
<dbReference type="SUPFAM" id="SSF57850">
    <property type="entry name" value="RING/U-box"/>
    <property type="match status" value="1"/>
</dbReference>
<feature type="compositionally biased region" description="Polar residues" evidence="4">
    <location>
        <begin position="417"/>
        <end position="434"/>
    </location>
</feature>
<accession>A0ABR4QFN3</accession>
<dbReference type="Gene3D" id="1.20.80.10">
    <property type="match status" value="1"/>
</dbReference>
<gene>
    <name evidence="7" type="ORF">TcWFU_010232</name>
</gene>
<dbReference type="InterPro" id="IPR013083">
    <property type="entry name" value="Znf_RING/FYVE/PHD"/>
</dbReference>
<dbReference type="InterPro" id="IPR019748">
    <property type="entry name" value="FERM_central"/>
</dbReference>
<evidence type="ECO:0000256" key="3">
    <source>
        <dbReference type="PROSITE-ProRule" id="PRU00175"/>
    </source>
</evidence>
<feature type="region of interest" description="Disordered" evidence="4">
    <location>
        <begin position="416"/>
        <end position="438"/>
    </location>
</feature>
<comment type="caution">
    <text evidence="7">The sequence shown here is derived from an EMBL/GenBank/DDBJ whole genome shotgun (WGS) entry which is preliminary data.</text>
</comment>
<evidence type="ECO:0000256" key="2">
    <source>
        <dbReference type="ARBA" id="ARBA00022833"/>
    </source>
</evidence>
<sequence length="606" mass="68427">MALAHRGDALNPSKLKGHQDTHRQSSSGGQITCFVTQPDNIVLHIDVDSKAKCQEVLNKICILLGIQDEADYFGLQYALSKGDLIWLNMRNRLAKQIPGSPPFKLFFKVKYFVPPYNLVLEETKHQFYLNAMQQLKLGLWDAETSLELQSRLIALMTYVQFGSFNAATTPCKYACFWSDRRAEMPHEVISMAATFHRQLTGMSVRAAQYELLRISHEEVPAFGVYFYQILDMFGHRLLMGVGPEYVALCQTDFSFIERFPYCRLKTVTISGRVVTLNLLEDDASVKMRNYELSSKRSADCLYRSITELHCFFRCDNVRDDVLNRTNPGINFSTIFDHNNTREYTFDVRYTSREVHDRARRNLYHAASEASSSFGNALAMATATTTVVGSAESAGASSQLPIGSMHQLEDSTHIAAASPTSLNRITSPASHSDSMASMEEEVQEMLHRWRREEVKCRVCMDRPVKCVFVPCGHLSCEECGLRLTHCHICRKAIELRQRCYFPWEEDEKSPSPSSKPHCSTSSTAITAAPTVTDSTTAKPQRTVAFDIHENVESGSSSDEEEEGMESGEAMQPGAFDFFHRHQRHCERERQSSSTSSVLSTPMDRVSP</sequence>
<dbReference type="Proteomes" id="UP001651158">
    <property type="component" value="Unassembled WGS sequence"/>
</dbReference>
<keyword evidence="8" id="KW-1185">Reference proteome</keyword>
<dbReference type="CDD" id="cd14473">
    <property type="entry name" value="FERM_B-lobe"/>
    <property type="match status" value="1"/>
</dbReference>
<dbReference type="InterPro" id="IPR019749">
    <property type="entry name" value="Band_41_domain"/>
</dbReference>
<dbReference type="PROSITE" id="PS50089">
    <property type="entry name" value="ZF_RING_2"/>
    <property type="match status" value="1"/>
</dbReference>
<dbReference type="InterPro" id="IPR000299">
    <property type="entry name" value="FERM_domain"/>
</dbReference>
<dbReference type="InterPro" id="IPR029071">
    <property type="entry name" value="Ubiquitin-like_domsf"/>
</dbReference>
<protein>
    <submittedName>
        <fullName evidence="7">E3 ubiquitin-protein ligase MYLIP</fullName>
    </submittedName>
</protein>
<dbReference type="SUPFAM" id="SSF50729">
    <property type="entry name" value="PH domain-like"/>
    <property type="match status" value="1"/>
</dbReference>
<dbReference type="Pfam" id="PF13920">
    <property type="entry name" value="zf-C3HC4_3"/>
    <property type="match status" value="1"/>
</dbReference>
<feature type="compositionally biased region" description="Low complexity" evidence="4">
    <location>
        <begin position="509"/>
        <end position="531"/>
    </location>
</feature>
<dbReference type="InterPro" id="IPR035963">
    <property type="entry name" value="FERM_2"/>
</dbReference>
<dbReference type="InterPro" id="IPR001841">
    <property type="entry name" value="Znf_RING"/>
</dbReference>